<feature type="compositionally biased region" description="Low complexity" evidence="3">
    <location>
        <begin position="398"/>
        <end position="407"/>
    </location>
</feature>
<dbReference type="InterPro" id="IPR051132">
    <property type="entry name" value="3-5_Exonuclease_domain"/>
</dbReference>
<dbReference type="GO" id="GO:0005634">
    <property type="term" value="C:nucleus"/>
    <property type="evidence" value="ECO:0007669"/>
    <property type="project" value="TreeGrafter"/>
</dbReference>
<keyword evidence="1" id="KW-0540">Nuclease</keyword>
<dbReference type="GO" id="GO:0008408">
    <property type="term" value="F:3'-5' exonuclease activity"/>
    <property type="evidence" value="ECO:0007669"/>
    <property type="project" value="InterPro"/>
</dbReference>
<feature type="compositionally biased region" description="Basic residues" evidence="3">
    <location>
        <begin position="384"/>
        <end position="395"/>
    </location>
</feature>
<feature type="compositionally biased region" description="Low complexity" evidence="3">
    <location>
        <begin position="532"/>
        <end position="546"/>
    </location>
</feature>
<feature type="region of interest" description="Disordered" evidence="3">
    <location>
        <begin position="367"/>
        <end position="411"/>
    </location>
</feature>
<dbReference type="SMART" id="SM00474">
    <property type="entry name" value="35EXOc"/>
    <property type="match status" value="1"/>
</dbReference>
<evidence type="ECO:0000256" key="2">
    <source>
        <dbReference type="ARBA" id="ARBA00022801"/>
    </source>
</evidence>
<accession>A0A0G4EI13</accession>
<dbReference type="Proteomes" id="UP000041254">
    <property type="component" value="Unassembled WGS sequence"/>
</dbReference>
<feature type="compositionally biased region" description="Polar residues" evidence="3">
    <location>
        <begin position="565"/>
        <end position="574"/>
    </location>
</feature>
<evidence type="ECO:0000313" key="5">
    <source>
        <dbReference type="EMBL" id="CEL95605.1"/>
    </source>
</evidence>
<dbReference type="InParanoid" id="A0A0G4EI13"/>
<evidence type="ECO:0000259" key="4">
    <source>
        <dbReference type="SMART" id="SM00474"/>
    </source>
</evidence>
<dbReference type="InterPro" id="IPR036397">
    <property type="entry name" value="RNaseH_sf"/>
</dbReference>
<dbReference type="VEuPathDB" id="CryptoDB:Vbra_7451"/>
<dbReference type="Gene3D" id="3.30.420.10">
    <property type="entry name" value="Ribonuclease H-like superfamily/Ribonuclease H"/>
    <property type="match status" value="1"/>
</dbReference>
<sequence>MRRSTHRVLSVTSGAATAARVSRRSAGIHRCVASSADSAASPCGGGRSAPAYQYWQRRSNIKPDANQQGIFSITSTELQRLPVVEFGSRIVLVRTLEEDARIKDIFQAESLLGYDTEYRPSLTPSAKSPTSLVQLSSGSVCVLWHIKELGGIPPTLLDILQDPGKHKVSQGATTEMTVLKSEFQVVPRGFIDLHHIALSLKCSARSLQALAGMFLGRQLRKDLQMSDWEQVPLSRSQVVYAATDAWVTRQTLLAIRSYFQVDKLTCEKLIDPVRDGTPLSLSLVTPQIQHPTQAPPVSPSSGNGAAAPQRIIPHSFTYQPDFIHKQTSDGDGSPFAAEPPTSPSPPISHPSGRLPVAATFGRGGELFGGAAATGPSPRAVKTAPARRRGGGRGHGAKAGEAGSAAAGIDDNPVALKERDDVIRKILGQAHGALPPMTADTLVQSAQQTLSALCTREGHVLEFGGVESERGGFRWILSVRVGQDFLRFKSYTSHANIRDAQNDAALQALSALLTERAQPGNSGGPNTDSIQTPSEAAGEGESEPSSARVERRDRRALTALRKAEQRTMTTAFLPD</sequence>
<feature type="domain" description="3'-5' exonuclease" evidence="4">
    <location>
        <begin position="90"/>
        <end position="260"/>
    </location>
</feature>
<keyword evidence="6" id="KW-1185">Reference proteome</keyword>
<dbReference type="EMBL" id="CDMY01000231">
    <property type="protein sequence ID" value="CEL95605.1"/>
    <property type="molecule type" value="Genomic_DNA"/>
</dbReference>
<reference evidence="5 6" key="1">
    <citation type="submission" date="2014-11" db="EMBL/GenBank/DDBJ databases">
        <authorList>
            <person name="Zhu J."/>
            <person name="Qi W."/>
            <person name="Song R."/>
        </authorList>
    </citation>
    <scope>NUCLEOTIDE SEQUENCE [LARGE SCALE GENOMIC DNA]</scope>
</reference>
<dbReference type="Pfam" id="PF01612">
    <property type="entry name" value="DNA_pol_A_exo1"/>
    <property type="match status" value="1"/>
</dbReference>
<evidence type="ECO:0000256" key="3">
    <source>
        <dbReference type="SAM" id="MobiDB-lite"/>
    </source>
</evidence>
<dbReference type="AlphaFoldDB" id="A0A0G4EI13"/>
<feature type="region of interest" description="Disordered" evidence="3">
    <location>
        <begin position="515"/>
        <end position="574"/>
    </location>
</feature>
<dbReference type="STRING" id="1169540.A0A0G4EI13"/>
<dbReference type="PANTHER" id="PTHR13620:SF104">
    <property type="entry name" value="EXONUCLEASE 3'-5' DOMAIN-CONTAINING PROTEIN 2"/>
    <property type="match status" value="1"/>
</dbReference>
<gene>
    <name evidence="5" type="ORF">Vbra_7451</name>
</gene>
<dbReference type="InterPro" id="IPR012337">
    <property type="entry name" value="RNaseH-like_sf"/>
</dbReference>
<dbReference type="PANTHER" id="PTHR13620">
    <property type="entry name" value="3-5 EXONUCLEASE"/>
    <property type="match status" value="1"/>
</dbReference>
<dbReference type="GO" id="GO:0005737">
    <property type="term" value="C:cytoplasm"/>
    <property type="evidence" value="ECO:0007669"/>
    <property type="project" value="TreeGrafter"/>
</dbReference>
<protein>
    <recommendedName>
        <fullName evidence="4">3'-5' exonuclease domain-containing protein</fullName>
    </recommendedName>
</protein>
<keyword evidence="2" id="KW-0378">Hydrolase</keyword>
<dbReference type="InterPro" id="IPR002562">
    <property type="entry name" value="3'-5'_exonuclease_dom"/>
</dbReference>
<evidence type="ECO:0000313" key="6">
    <source>
        <dbReference type="Proteomes" id="UP000041254"/>
    </source>
</evidence>
<dbReference type="SUPFAM" id="SSF53098">
    <property type="entry name" value="Ribonuclease H-like"/>
    <property type="match status" value="1"/>
</dbReference>
<feature type="region of interest" description="Disordered" evidence="3">
    <location>
        <begin position="322"/>
        <end position="354"/>
    </location>
</feature>
<dbReference type="CDD" id="cd06141">
    <property type="entry name" value="WRN_exo"/>
    <property type="match status" value="1"/>
</dbReference>
<dbReference type="OrthoDB" id="1920326at2759"/>
<proteinExistence type="predicted"/>
<dbReference type="GO" id="GO:0006139">
    <property type="term" value="P:nucleobase-containing compound metabolic process"/>
    <property type="evidence" value="ECO:0007669"/>
    <property type="project" value="InterPro"/>
</dbReference>
<name>A0A0G4EI13_VITBC</name>
<feature type="region of interest" description="Disordered" evidence="3">
    <location>
        <begin position="287"/>
        <end position="308"/>
    </location>
</feature>
<feature type="compositionally biased region" description="Basic and acidic residues" evidence="3">
    <location>
        <begin position="547"/>
        <end position="564"/>
    </location>
</feature>
<dbReference type="GO" id="GO:0003676">
    <property type="term" value="F:nucleic acid binding"/>
    <property type="evidence" value="ECO:0007669"/>
    <property type="project" value="InterPro"/>
</dbReference>
<organism evidence="5 6">
    <name type="scientific">Vitrella brassicaformis (strain CCMP3155)</name>
    <dbReference type="NCBI Taxonomy" id="1169540"/>
    <lineage>
        <taxon>Eukaryota</taxon>
        <taxon>Sar</taxon>
        <taxon>Alveolata</taxon>
        <taxon>Colpodellida</taxon>
        <taxon>Vitrellaceae</taxon>
        <taxon>Vitrella</taxon>
    </lineage>
</organism>
<evidence type="ECO:0000256" key="1">
    <source>
        <dbReference type="ARBA" id="ARBA00022722"/>
    </source>
</evidence>